<keyword evidence="3" id="KW-0479">Metal-binding</keyword>
<evidence type="ECO:0000256" key="3">
    <source>
        <dbReference type="ARBA" id="ARBA00022723"/>
    </source>
</evidence>
<evidence type="ECO:0000256" key="4">
    <source>
        <dbReference type="ARBA" id="ARBA00023004"/>
    </source>
</evidence>
<dbReference type="SFLD" id="SFLDG01067">
    <property type="entry name" value="SPASM/twitch_domain_containing"/>
    <property type="match status" value="1"/>
</dbReference>
<dbReference type="EMBL" id="SWCJ01000005">
    <property type="protein sequence ID" value="TKB55331.1"/>
    <property type="molecule type" value="Genomic_DNA"/>
</dbReference>
<evidence type="ECO:0000313" key="9">
    <source>
        <dbReference type="Proteomes" id="UP000305675"/>
    </source>
</evidence>
<keyword evidence="4" id="KW-0408">Iron</keyword>
<dbReference type="PANTHER" id="PTHR43273">
    <property type="entry name" value="ANAEROBIC SULFATASE-MATURATING ENZYME HOMOLOG ASLB-RELATED"/>
    <property type="match status" value="1"/>
</dbReference>
<evidence type="ECO:0000256" key="1">
    <source>
        <dbReference type="ARBA" id="ARBA00001966"/>
    </source>
</evidence>
<dbReference type="GO" id="GO:0016491">
    <property type="term" value="F:oxidoreductase activity"/>
    <property type="evidence" value="ECO:0007669"/>
    <property type="project" value="InterPro"/>
</dbReference>
<dbReference type="Proteomes" id="UP000305675">
    <property type="component" value="Unassembled WGS sequence"/>
</dbReference>
<evidence type="ECO:0000259" key="7">
    <source>
        <dbReference type="PROSITE" id="PS51918"/>
    </source>
</evidence>
<dbReference type="InterPro" id="IPR023867">
    <property type="entry name" value="Sulphatase_maturase_rSAM"/>
</dbReference>
<dbReference type="OrthoDB" id="9763993at2"/>
<evidence type="ECO:0000256" key="2">
    <source>
        <dbReference type="ARBA" id="ARBA00022691"/>
    </source>
</evidence>
<evidence type="ECO:0000256" key="5">
    <source>
        <dbReference type="ARBA" id="ARBA00023014"/>
    </source>
</evidence>
<protein>
    <submittedName>
        <fullName evidence="8">Radical SAM protein</fullName>
    </submittedName>
</protein>
<dbReference type="InterPro" id="IPR007197">
    <property type="entry name" value="rSAM"/>
</dbReference>
<dbReference type="Pfam" id="PF04055">
    <property type="entry name" value="Radical_SAM"/>
    <property type="match status" value="1"/>
</dbReference>
<dbReference type="CDD" id="cd01335">
    <property type="entry name" value="Radical_SAM"/>
    <property type="match status" value="1"/>
</dbReference>
<comment type="caution">
    <text evidence="8">The sequence shown here is derived from an EMBL/GenBank/DDBJ whole genome shotgun (WGS) entry which is preliminary data.</text>
</comment>
<keyword evidence="9" id="KW-1185">Reference proteome</keyword>
<dbReference type="UniPathway" id="UPA00782"/>
<comment type="similarity">
    <text evidence="6">Belongs to the radical SAM superfamily. Anaerobic sulfatase-maturating enzyme family.</text>
</comment>
<dbReference type="InterPro" id="IPR058240">
    <property type="entry name" value="rSAM_sf"/>
</dbReference>
<reference evidence="8 9" key="1">
    <citation type="submission" date="2019-04" db="EMBL/GenBank/DDBJ databases">
        <authorList>
            <person name="Hwang J.C."/>
        </authorList>
    </citation>
    <scope>NUCLEOTIDE SEQUENCE [LARGE SCALE GENOMIC DNA]</scope>
    <source>
        <strain evidence="8 9">IMCC35002</strain>
    </source>
</reference>
<evidence type="ECO:0000313" key="8">
    <source>
        <dbReference type="EMBL" id="TKB55331.1"/>
    </source>
</evidence>
<keyword evidence="2" id="KW-0949">S-adenosyl-L-methionine</keyword>
<dbReference type="GO" id="GO:0046872">
    <property type="term" value="F:metal ion binding"/>
    <property type="evidence" value="ECO:0007669"/>
    <property type="project" value="UniProtKB-KW"/>
</dbReference>
<accession>A0A4U1BQP3</accession>
<dbReference type="InterPro" id="IPR013785">
    <property type="entry name" value="Aldolase_TIM"/>
</dbReference>
<dbReference type="SUPFAM" id="SSF102114">
    <property type="entry name" value="Radical SAM enzymes"/>
    <property type="match status" value="1"/>
</dbReference>
<dbReference type="PANTHER" id="PTHR43273:SF3">
    <property type="entry name" value="ANAEROBIC SULFATASE-MATURATING ENZYME HOMOLOG ASLB-RELATED"/>
    <property type="match status" value="1"/>
</dbReference>
<dbReference type="PROSITE" id="PS51918">
    <property type="entry name" value="RADICAL_SAM"/>
    <property type="match status" value="1"/>
</dbReference>
<dbReference type="RefSeq" id="WP_136863088.1">
    <property type="nucleotide sequence ID" value="NZ_SWCJ01000005.1"/>
</dbReference>
<dbReference type="GO" id="GO:0051536">
    <property type="term" value="F:iron-sulfur cluster binding"/>
    <property type="evidence" value="ECO:0007669"/>
    <property type="project" value="UniProtKB-KW"/>
</dbReference>
<proteinExistence type="inferred from homology"/>
<organism evidence="8 9">
    <name type="scientific">Ferrimonas aestuarii</name>
    <dbReference type="NCBI Taxonomy" id="2569539"/>
    <lineage>
        <taxon>Bacteria</taxon>
        <taxon>Pseudomonadati</taxon>
        <taxon>Pseudomonadota</taxon>
        <taxon>Gammaproteobacteria</taxon>
        <taxon>Alteromonadales</taxon>
        <taxon>Ferrimonadaceae</taxon>
        <taxon>Ferrimonas</taxon>
    </lineage>
</organism>
<gene>
    <name evidence="8" type="ORF">FCL42_09035</name>
</gene>
<dbReference type="AlphaFoldDB" id="A0A4U1BQP3"/>
<name>A0A4U1BQP3_9GAMM</name>
<sequence length="351" mass="39691">MSNSISLDSVGDYFKKEYVRSASDGHLYLTILPTEKCNFRCTYCYEDFEIGKMTDDTLHGIKNLLTKAAPTLKNLMISWFGGEPTLNAKAMIEISEHIRQLQSQYGFVYKAHVTTNGYLLDEAMFTRFVELGINDYQITLDGDAECHDVTRKQASGKGSFEVIWNNLLNFRKIKDNFIVMLRLHITKLNEESMYRLCKMIKAEFGDDPRFTTVVEEIKNLGDGVDGADAKQFVASDAKSRAEEIKELMHESKDEQVKLIENGNPYICYASMPRQLLIRPNGTIGKCTVMLNKDANHLGKLNRNGDYELDGKKMDLWVRGFVSLDATELSCPARGIPSSPKYQNELNAVAVA</sequence>
<evidence type="ECO:0000256" key="6">
    <source>
        <dbReference type="ARBA" id="ARBA00023601"/>
    </source>
</evidence>
<keyword evidence="5" id="KW-0411">Iron-sulfur</keyword>
<comment type="cofactor">
    <cofactor evidence="1">
        <name>[4Fe-4S] cluster</name>
        <dbReference type="ChEBI" id="CHEBI:49883"/>
    </cofactor>
</comment>
<feature type="domain" description="Radical SAM core" evidence="7">
    <location>
        <begin position="23"/>
        <end position="257"/>
    </location>
</feature>
<dbReference type="Gene3D" id="3.20.20.70">
    <property type="entry name" value="Aldolase class I"/>
    <property type="match status" value="1"/>
</dbReference>
<dbReference type="SFLD" id="SFLDS00029">
    <property type="entry name" value="Radical_SAM"/>
    <property type="match status" value="1"/>
</dbReference>